<dbReference type="Proteomes" id="UP000479710">
    <property type="component" value="Unassembled WGS sequence"/>
</dbReference>
<organism evidence="4 5">
    <name type="scientific">Oryza meyeriana var. granulata</name>
    <dbReference type="NCBI Taxonomy" id="110450"/>
    <lineage>
        <taxon>Eukaryota</taxon>
        <taxon>Viridiplantae</taxon>
        <taxon>Streptophyta</taxon>
        <taxon>Embryophyta</taxon>
        <taxon>Tracheophyta</taxon>
        <taxon>Spermatophyta</taxon>
        <taxon>Magnoliopsida</taxon>
        <taxon>Liliopsida</taxon>
        <taxon>Poales</taxon>
        <taxon>Poaceae</taxon>
        <taxon>BOP clade</taxon>
        <taxon>Oryzoideae</taxon>
        <taxon>Oryzeae</taxon>
        <taxon>Oryzinae</taxon>
        <taxon>Oryza</taxon>
        <taxon>Oryza meyeriana</taxon>
    </lineage>
</organism>
<gene>
    <name evidence="4" type="ORF">E2562_020479</name>
</gene>
<comment type="pathway">
    <text evidence="1">Protein modification; protein ubiquitination.</text>
</comment>
<dbReference type="InterPro" id="IPR011333">
    <property type="entry name" value="SKP1/BTB/POZ_sf"/>
</dbReference>
<dbReference type="UniPathway" id="UPA00143"/>
<dbReference type="OrthoDB" id="1883777at2759"/>
<evidence type="ECO:0000256" key="2">
    <source>
        <dbReference type="SAM" id="MobiDB-lite"/>
    </source>
</evidence>
<dbReference type="GO" id="GO:0016567">
    <property type="term" value="P:protein ubiquitination"/>
    <property type="evidence" value="ECO:0007669"/>
    <property type="project" value="UniProtKB-UniPathway"/>
</dbReference>
<dbReference type="Gene3D" id="3.30.710.10">
    <property type="entry name" value="Potassium Channel Kv1.1, Chain A"/>
    <property type="match status" value="1"/>
</dbReference>
<evidence type="ECO:0000256" key="1">
    <source>
        <dbReference type="ARBA" id="ARBA00004906"/>
    </source>
</evidence>
<feature type="domain" description="BTB" evidence="3">
    <location>
        <begin position="30"/>
        <end position="103"/>
    </location>
</feature>
<feature type="region of interest" description="Disordered" evidence="2">
    <location>
        <begin position="1"/>
        <end position="20"/>
    </location>
</feature>
<evidence type="ECO:0000313" key="4">
    <source>
        <dbReference type="EMBL" id="KAF0907735.1"/>
    </source>
</evidence>
<dbReference type="SUPFAM" id="SSF54695">
    <property type="entry name" value="POZ domain"/>
    <property type="match status" value="1"/>
</dbReference>
<dbReference type="CDD" id="cd18186">
    <property type="entry name" value="BTB_POZ_ZBTB_KLHL-like"/>
    <property type="match status" value="1"/>
</dbReference>
<keyword evidence="5" id="KW-1185">Reference proteome</keyword>
<dbReference type="EMBL" id="SPHZ02000007">
    <property type="protein sequence ID" value="KAF0907735.1"/>
    <property type="molecule type" value="Genomic_DNA"/>
</dbReference>
<dbReference type="InterPro" id="IPR038920">
    <property type="entry name" value="At3g05675-like"/>
</dbReference>
<dbReference type="Pfam" id="PF00651">
    <property type="entry name" value="BTB"/>
    <property type="match status" value="1"/>
</dbReference>
<proteinExistence type="predicted"/>
<evidence type="ECO:0000259" key="3">
    <source>
        <dbReference type="PROSITE" id="PS50097"/>
    </source>
</evidence>
<dbReference type="PROSITE" id="PS50097">
    <property type="entry name" value="BTB"/>
    <property type="match status" value="1"/>
</dbReference>
<dbReference type="AlphaFoldDB" id="A0A6G1D4E3"/>
<accession>A0A6G1D4E3</accession>
<reference evidence="4 5" key="1">
    <citation type="submission" date="2019-11" db="EMBL/GenBank/DDBJ databases">
        <title>Whole genome sequence of Oryza granulata.</title>
        <authorList>
            <person name="Li W."/>
        </authorList>
    </citation>
    <scope>NUCLEOTIDE SEQUENCE [LARGE SCALE GENOMIC DNA]</scope>
    <source>
        <strain evidence="5">cv. Menghai</strain>
        <tissue evidence="4">Leaf</tissue>
    </source>
</reference>
<evidence type="ECO:0000313" key="5">
    <source>
        <dbReference type="Proteomes" id="UP000479710"/>
    </source>
</evidence>
<dbReference type="PANTHER" id="PTHR31060:SF30">
    <property type="entry name" value="OS07G0668800 PROTEIN"/>
    <property type="match status" value="1"/>
</dbReference>
<name>A0A6G1D4E3_9ORYZ</name>
<comment type="caution">
    <text evidence="4">The sequence shown here is derived from an EMBL/GenBank/DDBJ whole genome shotgun (WGS) entry which is preliminary data.</text>
</comment>
<protein>
    <recommendedName>
        <fullName evidence="3">BTB domain-containing protein</fullName>
    </recommendedName>
</protein>
<sequence length="450" mass="49962">MSADSGMKASQTSSMRRAAGRPKIGDLATSDVVVRLRTPEGRDEWLYCHSVVLAAGSKYFADRLSDDWPTCQILGSRYCVEVYCQELDLSSHVTALRLLYASEPCSRFGVRGALGILQAAVHLGCPQIATACVDYLESAPWDEADEEEILRTIPCLGPQYECVLARLRPIDPAPVTSIFLSAFRHATSMPSAPELKSAAQEQLEYMLTEDDDAPLLVFDDDIVKSQVKDCVTDLLNRFSGFMSSILTKQKEVSLGGNGELQQELHYLVSDISWVCQILSKLEMMKCLVVYWVGVSSDVVEAVDAVCRGIDCLKTRLKVIEVSTKVLEAIAFGNVVLPTEKRYDAVNVWIGFARRIKPLVEQPEHDGDDDSSDAEAPKINLDIEVWQSLESAIVSVVLTLPSNSQAVILSNWLQSKHAKYPDLTEAFEVWCYRSKVAKRRLSFLSHTNRVS</sequence>
<dbReference type="InterPro" id="IPR000210">
    <property type="entry name" value="BTB/POZ_dom"/>
</dbReference>
<dbReference type="PANTHER" id="PTHR31060">
    <property type="entry name" value="OSJNBA0011J08.25 PROTEIN-RELATED"/>
    <property type="match status" value="1"/>
</dbReference>